<dbReference type="OrthoDB" id="9810867at2"/>
<comment type="catalytic activity">
    <reaction evidence="7">
        <text>Endonucleolytic cleavage of RNA, removing 5'-extranucleotides from tRNA precursor.</text>
        <dbReference type="EC" id="3.1.26.5"/>
    </reaction>
</comment>
<protein>
    <recommendedName>
        <fullName evidence="7 8">Ribonuclease P protein component</fullName>
        <shortName evidence="7">RNase P protein</shortName>
        <shortName evidence="7">RNaseP protein</shortName>
        <ecNumber evidence="7 8">3.1.26.5</ecNumber>
    </recommendedName>
    <alternativeName>
        <fullName evidence="7">Protein C5</fullName>
    </alternativeName>
</protein>
<evidence type="ECO:0000313" key="10">
    <source>
        <dbReference type="Proteomes" id="UP000287857"/>
    </source>
</evidence>
<evidence type="ECO:0000256" key="1">
    <source>
        <dbReference type="ARBA" id="ARBA00002663"/>
    </source>
</evidence>
<dbReference type="NCBIfam" id="TIGR00188">
    <property type="entry name" value="rnpA"/>
    <property type="match status" value="1"/>
</dbReference>
<evidence type="ECO:0000256" key="5">
    <source>
        <dbReference type="ARBA" id="ARBA00022801"/>
    </source>
</evidence>
<dbReference type="GO" id="GO:0000049">
    <property type="term" value="F:tRNA binding"/>
    <property type="evidence" value="ECO:0007669"/>
    <property type="project" value="UniProtKB-UniRule"/>
</dbReference>
<evidence type="ECO:0000256" key="8">
    <source>
        <dbReference type="NCBIfam" id="TIGR00188"/>
    </source>
</evidence>
<keyword evidence="5 7" id="KW-0378">Hydrolase</keyword>
<reference evidence="9 10" key="1">
    <citation type="submission" date="2017-05" db="EMBL/GenBank/DDBJ databases">
        <title>Vagococcus spp. assemblies.</title>
        <authorList>
            <person name="Gulvik C.A."/>
        </authorList>
    </citation>
    <scope>NUCLEOTIDE SEQUENCE [LARGE SCALE GENOMIC DNA]</scope>
    <source>
        <strain evidence="9 10">SS1995</strain>
    </source>
</reference>
<evidence type="ECO:0000256" key="4">
    <source>
        <dbReference type="ARBA" id="ARBA00022759"/>
    </source>
</evidence>
<dbReference type="RefSeq" id="WP_125984643.1">
    <property type="nucleotide sequence ID" value="NZ_NGJS01000019.1"/>
</dbReference>
<dbReference type="PROSITE" id="PS00648">
    <property type="entry name" value="RIBONUCLEASE_P"/>
    <property type="match status" value="1"/>
</dbReference>
<dbReference type="Proteomes" id="UP000287857">
    <property type="component" value="Unassembled WGS sequence"/>
</dbReference>
<comment type="subunit">
    <text evidence="7">Consists of a catalytic RNA component (M1 or rnpB) and a protein subunit.</text>
</comment>
<dbReference type="GO" id="GO:0004526">
    <property type="term" value="F:ribonuclease P activity"/>
    <property type="evidence" value="ECO:0007669"/>
    <property type="project" value="UniProtKB-UniRule"/>
</dbReference>
<gene>
    <name evidence="7" type="primary">rnpA</name>
    <name evidence="9" type="ORF">CBF37_10200</name>
</gene>
<keyword evidence="4 7" id="KW-0255">Endonuclease</keyword>
<comment type="function">
    <text evidence="1 7">RNaseP catalyzes the removal of the 5'-leader sequence from pre-tRNA to produce the mature 5'-terminus. It can also cleave other RNA substrates such as 4.5S RNA. The protein component plays an auxiliary but essential role in vivo by binding to the 5'-leader sequence and broadening the substrate specificity of the ribozyme.</text>
</comment>
<keyword evidence="2 7" id="KW-0819">tRNA processing</keyword>
<dbReference type="InterPro" id="IPR000100">
    <property type="entry name" value="RNase_P"/>
</dbReference>
<organism evidence="9 10">
    <name type="scientific">Vagococcus vulneris</name>
    <dbReference type="NCBI Taxonomy" id="1977869"/>
    <lineage>
        <taxon>Bacteria</taxon>
        <taxon>Bacillati</taxon>
        <taxon>Bacillota</taxon>
        <taxon>Bacilli</taxon>
        <taxon>Lactobacillales</taxon>
        <taxon>Enterococcaceae</taxon>
        <taxon>Vagococcus</taxon>
    </lineage>
</organism>
<dbReference type="PANTHER" id="PTHR33992:SF1">
    <property type="entry name" value="RIBONUCLEASE P PROTEIN COMPONENT"/>
    <property type="match status" value="1"/>
</dbReference>
<dbReference type="GO" id="GO:0042781">
    <property type="term" value="F:3'-tRNA processing endoribonuclease activity"/>
    <property type="evidence" value="ECO:0007669"/>
    <property type="project" value="TreeGrafter"/>
</dbReference>
<dbReference type="EC" id="3.1.26.5" evidence="7 8"/>
<keyword evidence="6 7" id="KW-0694">RNA-binding</keyword>
<dbReference type="InterPro" id="IPR020539">
    <property type="entry name" value="RNase_P_CS"/>
</dbReference>
<dbReference type="HAMAP" id="MF_00227">
    <property type="entry name" value="RNase_P"/>
    <property type="match status" value="1"/>
</dbReference>
<evidence type="ECO:0000256" key="3">
    <source>
        <dbReference type="ARBA" id="ARBA00022722"/>
    </source>
</evidence>
<dbReference type="AlphaFoldDB" id="A0A429ZTZ7"/>
<comment type="similarity">
    <text evidence="7">Belongs to the RnpA family.</text>
</comment>
<name>A0A429ZTZ7_9ENTE</name>
<dbReference type="EMBL" id="NGJS01000019">
    <property type="protein sequence ID" value="RST97143.1"/>
    <property type="molecule type" value="Genomic_DNA"/>
</dbReference>
<keyword evidence="3 7" id="KW-0540">Nuclease</keyword>
<dbReference type="PANTHER" id="PTHR33992">
    <property type="entry name" value="RIBONUCLEASE P PROTEIN COMPONENT"/>
    <property type="match status" value="1"/>
</dbReference>
<evidence type="ECO:0000313" key="9">
    <source>
        <dbReference type="EMBL" id="RST97143.1"/>
    </source>
</evidence>
<dbReference type="Gene3D" id="3.30.230.10">
    <property type="match status" value="1"/>
</dbReference>
<evidence type="ECO:0000256" key="6">
    <source>
        <dbReference type="ARBA" id="ARBA00022884"/>
    </source>
</evidence>
<dbReference type="FunFam" id="3.30.230.10:FF:000021">
    <property type="entry name" value="Ribonuclease P protein component"/>
    <property type="match status" value="1"/>
</dbReference>
<comment type="caution">
    <text evidence="9">The sequence shown here is derived from an EMBL/GenBank/DDBJ whole genome shotgun (WGS) entry which is preliminary data.</text>
</comment>
<evidence type="ECO:0000256" key="7">
    <source>
        <dbReference type="HAMAP-Rule" id="MF_00227"/>
    </source>
</evidence>
<dbReference type="Pfam" id="PF00825">
    <property type="entry name" value="Ribonuclease_P"/>
    <property type="match status" value="1"/>
</dbReference>
<dbReference type="GO" id="GO:0001682">
    <property type="term" value="P:tRNA 5'-leader removal"/>
    <property type="evidence" value="ECO:0007669"/>
    <property type="project" value="UniProtKB-UniRule"/>
</dbReference>
<dbReference type="GO" id="GO:0030677">
    <property type="term" value="C:ribonuclease P complex"/>
    <property type="evidence" value="ECO:0007669"/>
    <property type="project" value="TreeGrafter"/>
</dbReference>
<sequence>MKKSYRIKKEKDFQTIIQAKQSFANRNFIVYHLENPKNTHYRVGLSVGKKIGNAVTRNRVKRLIRQSLFELTEIIKSDQDFIVIARPNIVGLSQKDVKSNLEHVLKLANLIK</sequence>
<proteinExistence type="inferred from homology"/>
<dbReference type="InterPro" id="IPR020568">
    <property type="entry name" value="Ribosomal_Su5_D2-typ_SF"/>
</dbReference>
<evidence type="ECO:0000256" key="2">
    <source>
        <dbReference type="ARBA" id="ARBA00022694"/>
    </source>
</evidence>
<keyword evidence="10" id="KW-1185">Reference proteome</keyword>
<dbReference type="InterPro" id="IPR014721">
    <property type="entry name" value="Ribsml_uS5_D2-typ_fold_subgr"/>
</dbReference>
<accession>A0A429ZTZ7</accession>
<dbReference type="SUPFAM" id="SSF54211">
    <property type="entry name" value="Ribosomal protein S5 domain 2-like"/>
    <property type="match status" value="1"/>
</dbReference>